<keyword evidence="5" id="KW-0804">Transcription</keyword>
<keyword evidence="7" id="KW-1133">Transmembrane helix</keyword>
<feature type="domain" description="RNA polymerase sigma-70 region 2" evidence="8">
    <location>
        <begin position="25"/>
        <end position="94"/>
    </location>
</feature>
<evidence type="ECO:0000313" key="11">
    <source>
        <dbReference type="Proteomes" id="UP000676169"/>
    </source>
</evidence>
<dbReference type="InterPro" id="IPR036388">
    <property type="entry name" value="WH-like_DNA-bd_sf"/>
</dbReference>
<feature type="transmembrane region" description="Helical" evidence="7">
    <location>
        <begin position="235"/>
        <end position="253"/>
    </location>
</feature>
<name>A0A975PGV7_9BACT</name>
<keyword evidence="4" id="KW-0238">DNA-binding</keyword>
<feature type="region of interest" description="Disordered" evidence="6">
    <location>
        <begin position="261"/>
        <end position="296"/>
    </location>
</feature>
<keyword evidence="3" id="KW-0731">Sigma factor</keyword>
<dbReference type="Pfam" id="PF04545">
    <property type="entry name" value="Sigma70_r4"/>
    <property type="match status" value="1"/>
</dbReference>
<dbReference type="InterPro" id="IPR007630">
    <property type="entry name" value="RNA_pol_sigma70_r4"/>
</dbReference>
<evidence type="ECO:0000256" key="3">
    <source>
        <dbReference type="ARBA" id="ARBA00023082"/>
    </source>
</evidence>
<dbReference type="EMBL" id="CP073100">
    <property type="protein sequence ID" value="QUE53123.1"/>
    <property type="molecule type" value="Genomic_DNA"/>
</dbReference>
<dbReference type="PANTHER" id="PTHR43133:SF8">
    <property type="entry name" value="RNA POLYMERASE SIGMA FACTOR HI_1459-RELATED"/>
    <property type="match status" value="1"/>
</dbReference>
<keyword evidence="2" id="KW-0805">Transcription regulation</keyword>
<evidence type="ECO:0000256" key="6">
    <source>
        <dbReference type="SAM" id="MobiDB-lite"/>
    </source>
</evidence>
<dbReference type="InterPro" id="IPR013324">
    <property type="entry name" value="RNA_pol_sigma_r3/r4-like"/>
</dbReference>
<dbReference type="Pfam" id="PF04542">
    <property type="entry name" value="Sigma70_r2"/>
    <property type="match status" value="1"/>
</dbReference>
<dbReference type="Gene3D" id="1.10.1740.10">
    <property type="match status" value="1"/>
</dbReference>
<evidence type="ECO:0000256" key="4">
    <source>
        <dbReference type="ARBA" id="ARBA00023125"/>
    </source>
</evidence>
<dbReference type="SUPFAM" id="SSF88659">
    <property type="entry name" value="Sigma3 and sigma4 domains of RNA polymerase sigma factors"/>
    <property type="match status" value="1"/>
</dbReference>
<feature type="transmembrane region" description="Helical" evidence="7">
    <location>
        <begin position="174"/>
        <end position="195"/>
    </location>
</feature>
<sequence>MDSEKVTRLLSEYTRHGSEGAFRELVEGYAGMVLGVARQRLGSHGQWAEDVAQSTFIALARQASTIPDGSHLGAWLHRVSSRTAVDYLRRETRRQRREEKAFMNDDSLTSHSGSRVTGALDAALDSLKPDERRVISLRFLEGLDFRAVGNAMALSEDACRMRLKRALERLRGKLAAAGVTCSTAALSEALAATPVTGVVTPALVSQWSAAALAGKIATASTTPLWIYVMTTKTKLIATAAVAAILIPTALVLISRHDSPTPGSSSAAASSGGSGTTPGFGSTAASGSGDRRSRSEKAADFKALLGEAIATCNRNPNKDPETEKDIVNSLMVKFAQLPPEMIPAALAEIEGQKDKRTHALIGAALVGIWARMDGPAAMAYAKEKLADLDRVLPLSTPMGEWGKRQPDAAVAWLTDKENNSVLDHTYPGNKNASYYVAQPLLSHLLDAKRFDLIGSLVDKDQFKGQVPFLLLEKLRHTDDPQAIYDGLAELPKEQRIEISKGLGRVLAEERQVDSKGVASWIESIQDPAERAGAALSMAERLIGSSVFDSVNRKEDSSLPVNDSKWTNPADIANWTLKNTPEDQRGAVTGSLVAQWVHYATPENPAALQAAGEWLGAQPQGAGTDPARDAYARKLAETDPAGARQWADTIQDPALKADAIAEIDRLAQGGPSPADIARSQGIEEYWKQYPQDAEWLASSIKNEKLRKETMDKINALKAAKK</sequence>
<dbReference type="AlphaFoldDB" id="A0A975PGV7"/>
<dbReference type="GO" id="GO:0003677">
    <property type="term" value="F:DNA binding"/>
    <property type="evidence" value="ECO:0007669"/>
    <property type="project" value="UniProtKB-KW"/>
</dbReference>
<gene>
    <name evidence="10" type="ORF">KBB96_09545</name>
</gene>
<evidence type="ECO:0000259" key="8">
    <source>
        <dbReference type="Pfam" id="PF04542"/>
    </source>
</evidence>
<protein>
    <submittedName>
        <fullName evidence="10">Sigma-70 family RNA polymerase sigma factor</fullName>
    </submittedName>
</protein>
<dbReference type="InterPro" id="IPR014284">
    <property type="entry name" value="RNA_pol_sigma-70_dom"/>
</dbReference>
<evidence type="ECO:0000256" key="5">
    <source>
        <dbReference type="ARBA" id="ARBA00023163"/>
    </source>
</evidence>
<keyword evidence="7" id="KW-0472">Membrane</keyword>
<keyword evidence="7" id="KW-0812">Transmembrane</keyword>
<keyword evidence="11" id="KW-1185">Reference proteome</keyword>
<accession>A0A975PGV7</accession>
<dbReference type="GO" id="GO:0016987">
    <property type="term" value="F:sigma factor activity"/>
    <property type="evidence" value="ECO:0007669"/>
    <property type="project" value="UniProtKB-KW"/>
</dbReference>
<dbReference type="Proteomes" id="UP000676169">
    <property type="component" value="Chromosome"/>
</dbReference>
<reference evidence="10" key="1">
    <citation type="submission" date="2021-04" db="EMBL/GenBank/DDBJ databases">
        <title>Luteolibacter sp. 32A isolated from the skin of an Anderson's salamander (Ambystoma andersonii).</title>
        <authorList>
            <person name="Spergser J."/>
            <person name="Busse H.-J."/>
        </authorList>
    </citation>
    <scope>NUCLEOTIDE SEQUENCE</scope>
    <source>
        <strain evidence="10">32A</strain>
    </source>
</reference>
<evidence type="ECO:0000313" key="10">
    <source>
        <dbReference type="EMBL" id="QUE53123.1"/>
    </source>
</evidence>
<dbReference type="SUPFAM" id="SSF88946">
    <property type="entry name" value="Sigma2 domain of RNA polymerase sigma factors"/>
    <property type="match status" value="1"/>
</dbReference>
<dbReference type="InterPro" id="IPR013325">
    <property type="entry name" value="RNA_pol_sigma_r2"/>
</dbReference>
<comment type="similarity">
    <text evidence="1">Belongs to the sigma-70 factor family. ECF subfamily.</text>
</comment>
<evidence type="ECO:0000256" key="2">
    <source>
        <dbReference type="ARBA" id="ARBA00023015"/>
    </source>
</evidence>
<feature type="transmembrane region" description="Helical" evidence="7">
    <location>
        <begin position="207"/>
        <end position="228"/>
    </location>
</feature>
<dbReference type="NCBIfam" id="TIGR02937">
    <property type="entry name" value="sigma70-ECF"/>
    <property type="match status" value="1"/>
</dbReference>
<dbReference type="KEGG" id="lamb:KBB96_09545"/>
<evidence type="ECO:0000259" key="9">
    <source>
        <dbReference type="Pfam" id="PF04545"/>
    </source>
</evidence>
<evidence type="ECO:0000256" key="1">
    <source>
        <dbReference type="ARBA" id="ARBA00010641"/>
    </source>
</evidence>
<dbReference type="CDD" id="cd06171">
    <property type="entry name" value="Sigma70_r4"/>
    <property type="match status" value="1"/>
</dbReference>
<organism evidence="10 11">
    <name type="scientific">Luteolibacter ambystomatis</name>
    <dbReference type="NCBI Taxonomy" id="2824561"/>
    <lineage>
        <taxon>Bacteria</taxon>
        <taxon>Pseudomonadati</taxon>
        <taxon>Verrucomicrobiota</taxon>
        <taxon>Verrucomicrobiia</taxon>
        <taxon>Verrucomicrobiales</taxon>
        <taxon>Verrucomicrobiaceae</taxon>
        <taxon>Luteolibacter</taxon>
    </lineage>
</organism>
<dbReference type="GO" id="GO:0006352">
    <property type="term" value="P:DNA-templated transcription initiation"/>
    <property type="evidence" value="ECO:0007669"/>
    <property type="project" value="InterPro"/>
</dbReference>
<proteinExistence type="inferred from homology"/>
<dbReference type="RefSeq" id="WP_211634467.1">
    <property type="nucleotide sequence ID" value="NZ_CP073100.1"/>
</dbReference>
<feature type="domain" description="RNA polymerase sigma-70 region 4" evidence="9">
    <location>
        <begin position="123"/>
        <end position="171"/>
    </location>
</feature>
<dbReference type="PANTHER" id="PTHR43133">
    <property type="entry name" value="RNA POLYMERASE ECF-TYPE SIGMA FACTO"/>
    <property type="match status" value="1"/>
</dbReference>
<evidence type="ECO:0000256" key="7">
    <source>
        <dbReference type="SAM" id="Phobius"/>
    </source>
</evidence>
<dbReference type="InterPro" id="IPR039425">
    <property type="entry name" value="RNA_pol_sigma-70-like"/>
</dbReference>
<feature type="compositionally biased region" description="Low complexity" evidence="6">
    <location>
        <begin position="261"/>
        <end position="270"/>
    </location>
</feature>
<dbReference type="InterPro" id="IPR007627">
    <property type="entry name" value="RNA_pol_sigma70_r2"/>
</dbReference>
<dbReference type="Gene3D" id="1.10.10.10">
    <property type="entry name" value="Winged helix-like DNA-binding domain superfamily/Winged helix DNA-binding domain"/>
    <property type="match status" value="1"/>
</dbReference>
<feature type="compositionally biased region" description="Low complexity" evidence="6">
    <location>
        <begin position="278"/>
        <end position="287"/>
    </location>
</feature>